<dbReference type="InterPro" id="IPR050090">
    <property type="entry name" value="Tyrosine_recombinase_XerCD"/>
</dbReference>
<evidence type="ECO:0000259" key="5">
    <source>
        <dbReference type="PROSITE" id="PS51898"/>
    </source>
</evidence>
<reference evidence="7" key="1">
    <citation type="submission" date="2017-10" db="EMBL/GenBank/DDBJ databases">
        <authorList>
            <person name="Kravchenko I.K."/>
            <person name="Grouzdev D.S."/>
        </authorList>
    </citation>
    <scope>NUCLEOTIDE SEQUENCE [LARGE SCALE GENOMIC DNA]</scope>
    <source>
        <strain evidence="7">B2</strain>
    </source>
</reference>
<evidence type="ECO:0000256" key="1">
    <source>
        <dbReference type="ARBA" id="ARBA00008857"/>
    </source>
</evidence>
<evidence type="ECO:0000256" key="3">
    <source>
        <dbReference type="ARBA" id="ARBA00023125"/>
    </source>
</evidence>
<dbReference type="OrthoDB" id="9814722at2"/>
<proteinExistence type="inferred from homology"/>
<dbReference type="AlphaFoldDB" id="A0A2B8BLA3"/>
<keyword evidence="2" id="KW-0229">DNA integration</keyword>
<dbReference type="CDD" id="cd00796">
    <property type="entry name" value="INT_Rci_Hp1_C"/>
    <property type="match status" value="1"/>
</dbReference>
<protein>
    <submittedName>
        <fullName evidence="6">Integrase</fullName>
    </submittedName>
</protein>
<comment type="similarity">
    <text evidence="1">Belongs to the 'phage' integrase family.</text>
</comment>
<dbReference type="PANTHER" id="PTHR30349">
    <property type="entry name" value="PHAGE INTEGRASE-RELATED"/>
    <property type="match status" value="1"/>
</dbReference>
<dbReference type="GO" id="GO:0006310">
    <property type="term" value="P:DNA recombination"/>
    <property type="evidence" value="ECO:0007669"/>
    <property type="project" value="UniProtKB-KW"/>
</dbReference>
<name>A0A2B8BLA3_9PROT</name>
<dbReference type="Gene3D" id="1.10.443.10">
    <property type="entry name" value="Intergrase catalytic core"/>
    <property type="match status" value="1"/>
</dbReference>
<accession>A0A2B8BLA3</accession>
<keyword evidence="4" id="KW-0233">DNA recombination</keyword>
<dbReference type="InterPro" id="IPR013762">
    <property type="entry name" value="Integrase-like_cat_sf"/>
</dbReference>
<dbReference type="InterPro" id="IPR010998">
    <property type="entry name" value="Integrase_recombinase_N"/>
</dbReference>
<dbReference type="EMBL" id="PDKW01000039">
    <property type="protein sequence ID" value="PGH58313.1"/>
    <property type="molecule type" value="Genomic_DNA"/>
</dbReference>
<dbReference type="Pfam" id="PF00589">
    <property type="entry name" value="Phage_integrase"/>
    <property type="match status" value="1"/>
</dbReference>
<keyword evidence="7" id="KW-1185">Reference proteome</keyword>
<evidence type="ECO:0000313" key="7">
    <source>
        <dbReference type="Proteomes" id="UP000225379"/>
    </source>
</evidence>
<evidence type="ECO:0000256" key="2">
    <source>
        <dbReference type="ARBA" id="ARBA00022908"/>
    </source>
</evidence>
<feature type="domain" description="Tyr recombinase" evidence="5">
    <location>
        <begin position="244"/>
        <end position="416"/>
    </location>
</feature>
<dbReference type="InterPro" id="IPR002104">
    <property type="entry name" value="Integrase_catalytic"/>
</dbReference>
<keyword evidence="3" id="KW-0238">DNA-binding</keyword>
<comment type="caution">
    <text evidence="6">The sequence shown here is derived from an EMBL/GenBank/DDBJ whole genome shotgun (WGS) entry which is preliminary data.</text>
</comment>
<dbReference type="InterPro" id="IPR011010">
    <property type="entry name" value="DNA_brk_join_enz"/>
</dbReference>
<dbReference type="PANTHER" id="PTHR30349:SF64">
    <property type="entry name" value="PROPHAGE INTEGRASE INTD-RELATED"/>
    <property type="match status" value="1"/>
</dbReference>
<organism evidence="6 7">
    <name type="scientific">Azospirillum palustre</name>
    <dbReference type="NCBI Taxonomy" id="2044885"/>
    <lineage>
        <taxon>Bacteria</taxon>
        <taxon>Pseudomonadati</taxon>
        <taxon>Pseudomonadota</taxon>
        <taxon>Alphaproteobacteria</taxon>
        <taxon>Rhodospirillales</taxon>
        <taxon>Azospirillaceae</taxon>
        <taxon>Azospirillum</taxon>
    </lineage>
</organism>
<evidence type="ECO:0000256" key="4">
    <source>
        <dbReference type="ARBA" id="ARBA00023172"/>
    </source>
</evidence>
<dbReference type="PROSITE" id="PS51898">
    <property type="entry name" value="TYR_RECOMBINASE"/>
    <property type="match status" value="1"/>
</dbReference>
<dbReference type="RefSeq" id="WP_098736292.1">
    <property type="nucleotide sequence ID" value="NZ_PDKW01000039.1"/>
</dbReference>
<dbReference type="GO" id="GO:0015074">
    <property type="term" value="P:DNA integration"/>
    <property type="evidence" value="ECO:0007669"/>
    <property type="project" value="UniProtKB-KW"/>
</dbReference>
<evidence type="ECO:0000313" key="6">
    <source>
        <dbReference type="EMBL" id="PGH58313.1"/>
    </source>
</evidence>
<dbReference type="Gene3D" id="1.10.150.130">
    <property type="match status" value="1"/>
</dbReference>
<gene>
    <name evidence="6" type="ORF">CRT60_09900</name>
</gene>
<dbReference type="SUPFAM" id="SSF56349">
    <property type="entry name" value="DNA breaking-rejoining enzymes"/>
    <property type="match status" value="1"/>
</dbReference>
<dbReference type="Proteomes" id="UP000225379">
    <property type="component" value="Unassembled WGS sequence"/>
</dbReference>
<dbReference type="GO" id="GO:0003677">
    <property type="term" value="F:DNA binding"/>
    <property type="evidence" value="ECO:0007669"/>
    <property type="project" value="UniProtKB-KW"/>
</dbReference>
<sequence length="437" mass="48146">MARQIRNTKIDTRNARDAIPIGAAIIYADLGVDGADLGYRRGKTGGKWLLRRYVGAKKYAVETLALADDRADADGVNVLSYRQAQALARSRHEALTRQERGLPDSSGPYTVAHAMADYLSHKEAEGGKSVADARIRSNALIVPQIGGIEAAKLTPKHIRDWMSKIVTTPPRLRTKAPKDGKGPAPVRYMDVDLSSPEIARKRRATANRMLGILKAGLNHAWREGRVPSDEAWRKVQPFREANAARLRYLSVEEARRLIEAAEGGFSALMEAALQTGARYSELANFRVSEFNQDAGTVHVRASKGGRSRHIVLTDEGQNLFRRLCEGKAPTAYILARDDGSRWQKGYHLRPMREAAERAGFGSDVSFHILRHTWASLAVMNGVPLMVVSANLGHADTRMVERHYGHLAQSYKADAIRANAPRFGVNFNPSIISSLGAK</sequence>